<dbReference type="GO" id="GO:0008234">
    <property type="term" value="F:cysteine-type peptidase activity"/>
    <property type="evidence" value="ECO:0007669"/>
    <property type="project" value="UniProtKB-KW"/>
</dbReference>
<evidence type="ECO:0000256" key="6">
    <source>
        <dbReference type="SAM" id="MobiDB-lite"/>
    </source>
</evidence>
<evidence type="ECO:0000256" key="2">
    <source>
        <dbReference type="ARBA" id="ARBA00022670"/>
    </source>
</evidence>
<keyword evidence="5" id="KW-0175">Coiled coil</keyword>
<dbReference type="PANTHER" id="PTHR47359">
    <property type="entry name" value="PEPTIDOGLYCAN DL-ENDOPEPTIDASE CWLO"/>
    <property type="match status" value="1"/>
</dbReference>
<dbReference type="NCBIfam" id="NF033741">
    <property type="entry name" value="NlpC_p60_RipA"/>
    <property type="match status" value="1"/>
</dbReference>
<protein>
    <submittedName>
        <fullName evidence="8">Peptidase M23</fullName>
    </submittedName>
</protein>
<evidence type="ECO:0000256" key="5">
    <source>
        <dbReference type="SAM" id="Coils"/>
    </source>
</evidence>
<dbReference type="InterPro" id="IPR051794">
    <property type="entry name" value="PG_Endopeptidase_C40"/>
</dbReference>
<evidence type="ECO:0000256" key="3">
    <source>
        <dbReference type="ARBA" id="ARBA00022801"/>
    </source>
</evidence>
<dbReference type="GO" id="GO:0006508">
    <property type="term" value="P:proteolysis"/>
    <property type="evidence" value="ECO:0007669"/>
    <property type="project" value="UniProtKB-KW"/>
</dbReference>
<keyword evidence="3" id="KW-0378">Hydrolase</keyword>
<keyword evidence="9" id="KW-1185">Reference proteome</keyword>
<dbReference type="eggNOG" id="COG0791">
    <property type="taxonomic scope" value="Bacteria"/>
</dbReference>
<feature type="domain" description="NlpC/P60" evidence="7">
    <location>
        <begin position="334"/>
        <end position="466"/>
    </location>
</feature>
<dbReference type="PANTHER" id="PTHR47359:SF3">
    <property type="entry name" value="NLP_P60 DOMAIN-CONTAINING PROTEIN-RELATED"/>
    <property type="match status" value="1"/>
</dbReference>
<dbReference type="AlphaFoldDB" id="A0A064CEH8"/>
<keyword evidence="4" id="KW-0788">Thiol protease</keyword>
<reference evidence="8" key="1">
    <citation type="submission" date="2014-05" db="EMBL/GenBank/DDBJ databases">
        <title>Genome sequence of Mycobacterium aromaticivorans strain JS19b1T (= DSM 45407T).</title>
        <authorList>
            <person name="Kwak Y."/>
            <person name="Park G.-S."/>
            <person name="Li Q.X."/>
            <person name="Lee S.-E."/>
            <person name="Shin J.-H."/>
        </authorList>
    </citation>
    <scope>NUCLEOTIDE SEQUENCE [LARGE SCALE GENOMIC DNA]</scope>
    <source>
        <strain evidence="8">JS19b1</strain>
    </source>
</reference>
<proteinExistence type="inferred from homology"/>
<name>A0A064CEH8_9MYCO</name>
<dbReference type="InterPro" id="IPR000064">
    <property type="entry name" value="NLP_P60_dom"/>
</dbReference>
<dbReference type="Pfam" id="PF00877">
    <property type="entry name" value="NLPC_P60"/>
    <property type="match status" value="1"/>
</dbReference>
<dbReference type="EMBL" id="JALN02000002">
    <property type="protein sequence ID" value="KDE97152.1"/>
    <property type="molecule type" value="Genomic_DNA"/>
</dbReference>
<organism evidence="8 9">
    <name type="scientific">Mycolicibacterium aromaticivorans JS19b1 = JCM 16368</name>
    <dbReference type="NCBI Taxonomy" id="1440774"/>
    <lineage>
        <taxon>Bacteria</taxon>
        <taxon>Bacillati</taxon>
        <taxon>Actinomycetota</taxon>
        <taxon>Actinomycetes</taxon>
        <taxon>Mycobacteriales</taxon>
        <taxon>Mycobacteriaceae</taxon>
        <taxon>Mycolicibacterium</taxon>
    </lineage>
</organism>
<dbReference type="eggNOG" id="COG3883">
    <property type="taxonomic scope" value="Bacteria"/>
</dbReference>
<evidence type="ECO:0000313" key="8">
    <source>
        <dbReference type="EMBL" id="KDE97152.1"/>
    </source>
</evidence>
<accession>A0A064CEH8</accession>
<feature type="coiled-coil region" evidence="5">
    <location>
        <begin position="26"/>
        <end position="95"/>
    </location>
</feature>
<evidence type="ECO:0000259" key="7">
    <source>
        <dbReference type="PROSITE" id="PS51935"/>
    </source>
</evidence>
<dbReference type="InterPro" id="IPR049836">
    <property type="entry name" value="RipA"/>
</dbReference>
<feature type="region of interest" description="Disordered" evidence="6">
    <location>
        <begin position="220"/>
        <end position="250"/>
    </location>
</feature>
<dbReference type="PROSITE" id="PS51935">
    <property type="entry name" value="NLPC_P60"/>
    <property type="match status" value="1"/>
</dbReference>
<dbReference type="Gene3D" id="6.10.250.3150">
    <property type="match status" value="1"/>
</dbReference>
<dbReference type="Gene3D" id="3.90.1720.10">
    <property type="entry name" value="endopeptidase domain like (from Nostoc punctiforme)"/>
    <property type="match status" value="1"/>
</dbReference>
<comment type="caution">
    <text evidence="8">The sequence shown here is derived from an EMBL/GenBank/DDBJ whole genome shotgun (WGS) entry which is preliminary data.</text>
</comment>
<dbReference type="STRING" id="1440774.Y900_028115"/>
<feature type="coiled-coil region" evidence="5">
    <location>
        <begin position="181"/>
        <end position="208"/>
    </location>
</feature>
<dbReference type="InterPro" id="IPR038765">
    <property type="entry name" value="Papain-like_cys_pep_sf"/>
</dbReference>
<evidence type="ECO:0000313" key="9">
    <source>
        <dbReference type="Proteomes" id="UP000022835"/>
    </source>
</evidence>
<dbReference type="SUPFAM" id="SSF54001">
    <property type="entry name" value="Cysteine proteinases"/>
    <property type="match status" value="1"/>
</dbReference>
<sequence length="466" mass="48573">MTLSVAMALSVPGLAQAEPEPAPNGLAALIAEVAEANQQLQEVGARVQAQQESVNKAIVEVQDARDAAAAGQQQVDASEQAVKDANAAIAAAQNRFDTFAVATYMNGPSASLLVARTPEDVMSTAAAGQMLALSSQQVMVGLQQARTEVVNKDAGARVAKQKADQAVQQAQASQDAAVAALTEAQKNFREQQAEIDRLAAERKAAQQKLDAARVWSAPVPAAAGAPGPTRPAAAPADPSSGDRWDPAAAASGRAAANGKVPYGDPSEWDLTLPTIPSAFLSGDPVQIINAVLQIAMNSMQVTQQLGKQFLTRMGILKPTDTGINNGTIPMVYGNQAIEYVIKRAQSQIGVPYSWGGGNANGPSRGIDDGANTVGFDCSGLVLYAFAGAGIKLPHYSGSQYTAGRQVPSSQMRRGDVIFYGPNGSQHEALYLGGGQMLEAPYTGSDVHISPVRTSGMTPYVARFIEY</sequence>
<gene>
    <name evidence="8" type="ORF">Y900_028115</name>
</gene>
<evidence type="ECO:0000256" key="1">
    <source>
        <dbReference type="ARBA" id="ARBA00007074"/>
    </source>
</evidence>
<keyword evidence="2" id="KW-0645">Protease</keyword>
<evidence type="ECO:0000256" key="4">
    <source>
        <dbReference type="ARBA" id="ARBA00022807"/>
    </source>
</evidence>
<feature type="compositionally biased region" description="Low complexity" evidence="6">
    <location>
        <begin position="220"/>
        <end position="239"/>
    </location>
</feature>
<comment type="similarity">
    <text evidence="1">Belongs to the peptidase C40 family.</text>
</comment>
<dbReference type="Proteomes" id="UP000022835">
    <property type="component" value="Unassembled WGS sequence"/>
</dbReference>